<dbReference type="Proteomes" id="UP001501081">
    <property type="component" value="Unassembled WGS sequence"/>
</dbReference>
<evidence type="ECO:0008006" key="4">
    <source>
        <dbReference type="Google" id="ProtNLM"/>
    </source>
</evidence>
<reference evidence="3" key="1">
    <citation type="journal article" date="2019" name="Int. J. Syst. Evol. Microbiol.">
        <title>The Global Catalogue of Microorganisms (GCM) 10K type strain sequencing project: providing services to taxonomists for standard genome sequencing and annotation.</title>
        <authorList>
            <consortium name="The Broad Institute Genomics Platform"/>
            <consortium name="The Broad Institute Genome Sequencing Center for Infectious Disease"/>
            <person name="Wu L."/>
            <person name="Ma J."/>
        </authorList>
    </citation>
    <scope>NUCLEOTIDE SEQUENCE [LARGE SCALE GENOMIC DNA]</scope>
    <source>
        <strain evidence="3">JCM 17338</strain>
    </source>
</reference>
<sequence>MEINRRLIEKYHLDECTEEERKLVEAWLFSTDIEDLAILPLNEDKLDHKKQMWANIDAFITPDLKADQAKNTTIVFWQGAIAASLVIGLICGLLYLFVNKQEKLPDFVSVNNAYSENVKHVNSLEFNAAIGPNTIAKINKDAGVINLNGSILLSPKKDIELIFEGTHKKITLKKGQTYIILDNKSGKQGIIVVSQKNLLDLPPVIQKQISSQFDI</sequence>
<organism evidence="2 3">
    <name type="scientific">Pedobacter ginsengiterrae</name>
    <dbReference type="NCBI Taxonomy" id="871696"/>
    <lineage>
        <taxon>Bacteria</taxon>
        <taxon>Pseudomonadati</taxon>
        <taxon>Bacteroidota</taxon>
        <taxon>Sphingobacteriia</taxon>
        <taxon>Sphingobacteriales</taxon>
        <taxon>Sphingobacteriaceae</taxon>
        <taxon>Pedobacter</taxon>
    </lineage>
</organism>
<protein>
    <recommendedName>
        <fullName evidence="4">FecR protein domain-containing protein</fullName>
    </recommendedName>
</protein>
<feature type="transmembrane region" description="Helical" evidence="1">
    <location>
        <begin position="74"/>
        <end position="98"/>
    </location>
</feature>
<dbReference type="EMBL" id="BAABAK010000003">
    <property type="protein sequence ID" value="GAA3953493.1"/>
    <property type="molecule type" value="Genomic_DNA"/>
</dbReference>
<keyword evidence="3" id="KW-1185">Reference proteome</keyword>
<name>A0ABP7NSY3_9SPHI</name>
<keyword evidence="1" id="KW-1133">Transmembrane helix</keyword>
<evidence type="ECO:0000256" key="1">
    <source>
        <dbReference type="SAM" id="Phobius"/>
    </source>
</evidence>
<proteinExistence type="predicted"/>
<evidence type="ECO:0000313" key="2">
    <source>
        <dbReference type="EMBL" id="GAA3953493.1"/>
    </source>
</evidence>
<dbReference type="RefSeq" id="WP_344764581.1">
    <property type="nucleotide sequence ID" value="NZ_BAABAK010000003.1"/>
</dbReference>
<evidence type="ECO:0000313" key="3">
    <source>
        <dbReference type="Proteomes" id="UP001501081"/>
    </source>
</evidence>
<keyword evidence="1" id="KW-0812">Transmembrane</keyword>
<accession>A0ABP7NSY3</accession>
<keyword evidence="1" id="KW-0472">Membrane</keyword>
<gene>
    <name evidence="2" type="ORF">GCM10022246_04450</name>
</gene>
<comment type="caution">
    <text evidence="2">The sequence shown here is derived from an EMBL/GenBank/DDBJ whole genome shotgun (WGS) entry which is preliminary data.</text>
</comment>